<comment type="pathway">
    <text evidence="3">Cofactor biosynthesis; molybdopterin biosynthesis.</text>
</comment>
<keyword evidence="3" id="KW-0808">Transferase</keyword>
<dbReference type="InterPro" id="IPR001453">
    <property type="entry name" value="MoaB/Mog_dom"/>
</dbReference>
<dbReference type="EC" id="2.7.7.75" evidence="2"/>
<name>A0AAN6W2J0_9PEZI</name>
<dbReference type="PANTHER" id="PTHR10192:SF30">
    <property type="entry name" value="MOLYBDOPTERIN ADENYLYLTRANSFERASE"/>
    <property type="match status" value="1"/>
</dbReference>
<protein>
    <recommendedName>
        <fullName evidence="2">molybdopterin adenylyltransferase</fullName>
        <ecNumber evidence="2">2.7.7.75</ecNumber>
    </recommendedName>
</protein>
<evidence type="ECO:0000256" key="3">
    <source>
        <dbReference type="RuleBase" id="RU365090"/>
    </source>
</evidence>
<comment type="caution">
    <text evidence="6">The sequence shown here is derived from an EMBL/GenBank/DDBJ whole genome shotgun (WGS) entry which is preliminary data.</text>
</comment>
<keyword evidence="7" id="KW-1185">Reference proteome</keyword>
<evidence type="ECO:0000256" key="1">
    <source>
        <dbReference type="ARBA" id="ARBA00008339"/>
    </source>
</evidence>
<keyword evidence="3" id="KW-0500">Molybdenum</keyword>
<reference evidence="6" key="2">
    <citation type="submission" date="2023-05" db="EMBL/GenBank/DDBJ databases">
        <authorList>
            <consortium name="Lawrence Berkeley National Laboratory"/>
            <person name="Steindorff A."/>
            <person name="Hensen N."/>
            <person name="Bonometti L."/>
            <person name="Westerberg I."/>
            <person name="Brannstrom I.O."/>
            <person name="Guillou S."/>
            <person name="Cros-Aarteil S."/>
            <person name="Calhoun S."/>
            <person name="Haridas S."/>
            <person name="Kuo A."/>
            <person name="Mondo S."/>
            <person name="Pangilinan J."/>
            <person name="Riley R."/>
            <person name="Labutti K."/>
            <person name="Andreopoulos B."/>
            <person name="Lipzen A."/>
            <person name="Chen C."/>
            <person name="Yanf M."/>
            <person name="Daum C."/>
            <person name="Ng V."/>
            <person name="Clum A."/>
            <person name="Ohm R."/>
            <person name="Martin F."/>
            <person name="Silar P."/>
            <person name="Natvig D."/>
            <person name="Lalanne C."/>
            <person name="Gautier V."/>
            <person name="Ament-Velasquez S.L."/>
            <person name="Kruys A."/>
            <person name="Hutchinson M.I."/>
            <person name="Powell A.J."/>
            <person name="Barry K."/>
            <person name="Miller A.N."/>
            <person name="Grigoriev I.V."/>
            <person name="Debuchy R."/>
            <person name="Gladieux P."/>
            <person name="Thoren M.H."/>
            <person name="Johannesson H."/>
        </authorList>
    </citation>
    <scope>NUCLEOTIDE SEQUENCE</scope>
    <source>
        <strain evidence="6">CBS 892.96</strain>
    </source>
</reference>
<evidence type="ECO:0000256" key="2">
    <source>
        <dbReference type="ARBA" id="ARBA00012509"/>
    </source>
</evidence>
<reference evidence="6" key="1">
    <citation type="journal article" date="2023" name="Mol. Phylogenet. Evol.">
        <title>Genome-scale phylogeny and comparative genomics of the fungal order Sordariales.</title>
        <authorList>
            <person name="Hensen N."/>
            <person name="Bonometti L."/>
            <person name="Westerberg I."/>
            <person name="Brannstrom I.O."/>
            <person name="Guillou S."/>
            <person name="Cros-Aarteil S."/>
            <person name="Calhoun S."/>
            <person name="Haridas S."/>
            <person name="Kuo A."/>
            <person name="Mondo S."/>
            <person name="Pangilinan J."/>
            <person name="Riley R."/>
            <person name="LaButti K."/>
            <person name="Andreopoulos B."/>
            <person name="Lipzen A."/>
            <person name="Chen C."/>
            <person name="Yan M."/>
            <person name="Daum C."/>
            <person name="Ng V."/>
            <person name="Clum A."/>
            <person name="Steindorff A."/>
            <person name="Ohm R.A."/>
            <person name="Martin F."/>
            <person name="Silar P."/>
            <person name="Natvig D.O."/>
            <person name="Lalanne C."/>
            <person name="Gautier V."/>
            <person name="Ament-Velasquez S.L."/>
            <person name="Kruys A."/>
            <person name="Hutchinson M.I."/>
            <person name="Powell A.J."/>
            <person name="Barry K."/>
            <person name="Miller A.N."/>
            <person name="Grigoriev I.V."/>
            <person name="Debuchy R."/>
            <person name="Gladieux P."/>
            <person name="Hiltunen Thoren M."/>
            <person name="Johannesson H."/>
        </authorList>
    </citation>
    <scope>NUCLEOTIDE SEQUENCE</scope>
    <source>
        <strain evidence="6">CBS 892.96</strain>
    </source>
</reference>
<dbReference type="SUPFAM" id="SSF63882">
    <property type="entry name" value="MoeA N-terminal region -like"/>
    <property type="match status" value="1"/>
</dbReference>
<keyword evidence="3" id="KW-0460">Magnesium</keyword>
<dbReference type="GO" id="GO:0061599">
    <property type="term" value="F:molybdopterin molybdotransferase activity"/>
    <property type="evidence" value="ECO:0007669"/>
    <property type="project" value="UniProtKB-UniRule"/>
</dbReference>
<dbReference type="GO" id="GO:0005829">
    <property type="term" value="C:cytosol"/>
    <property type="evidence" value="ECO:0007669"/>
    <property type="project" value="TreeGrafter"/>
</dbReference>
<comment type="function">
    <text evidence="3">Catalyzes two steps in the biosynthesis of the molybdenum cofactor. In the first step, molybdopterin is adenylated. Subsequently, molybdate is inserted into adenylated molybdopterin and AMP is released.</text>
</comment>
<evidence type="ECO:0000313" key="7">
    <source>
        <dbReference type="Proteomes" id="UP001302321"/>
    </source>
</evidence>
<dbReference type="GO" id="GO:0005524">
    <property type="term" value="F:ATP binding"/>
    <property type="evidence" value="ECO:0007669"/>
    <property type="project" value="UniProtKB-UniRule"/>
</dbReference>
<keyword evidence="4" id="KW-0812">Transmembrane</keyword>
<sequence length="434" mass="46943">MTTSTSAPSSLLPFTSALDILERIATDQRDFLKYSSISVPLENTIGRTAACNHNNPESTPKHDTSAMDGFAILSTATQNASLETPVRFFQIKGTIAAGDDLEDHDVPQQLADHKNNNNNNNNTEPCTVEIMTGGIFPPQFDACVKLEDVTICQQHVLVTKPIPPNRNKRPAGSDMPRGFTVLKAGDTVHLSHIMPLASAGYTSATVELLRERAHDINGPKAGAEPCFLGVVDDDPGKIHRNLEKAVVAQDGCEYDAIITSGAVSKGRYDHVCKVLEKMDAEILFHGLAIRPGHPKAFFGLPGGNLGAAAACFGFLVVPYLRRLRGRERERFIPATLMRTSAEPVMKTKSSCEAPLDCFRHGVLSVLSDGRLGVEVSPEQSPAKLAPYVEVNCWVHFGRQRGDSMASESDSVQCYPFSPATGSNAAGRINTDEFL</sequence>
<dbReference type="Pfam" id="PF03453">
    <property type="entry name" value="MoeA_N"/>
    <property type="match status" value="1"/>
</dbReference>
<feature type="transmembrane region" description="Helical" evidence="4">
    <location>
        <begin position="297"/>
        <end position="320"/>
    </location>
</feature>
<keyword evidence="3" id="KW-0479">Metal-binding</keyword>
<keyword evidence="4" id="KW-0472">Membrane</keyword>
<comment type="catalytic activity">
    <reaction evidence="3">
        <text>molybdopterin + ATP + H(+) = adenylyl-molybdopterin + diphosphate</text>
        <dbReference type="Rhea" id="RHEA:31331"/>
        <dbReference type="ChEBI" id="CHEBI:15378"/>
        <dbReference type="ChEBI" id="CHEBI:30616"/>
        <dbReference type="ChEBI" id="CHEBI:33019"/>
        <dbReference type="ChEBI" id="CHEBI:58698"/>
        <dbReference type="ChEBI" id="CHEBI:62727"/>
    </reaction>
</comment>
<dbReference type="GO" id="GO:0061598">
    <property type="term" value="F:molybdopterin adenylyltransferase activity"/>
    <property type="evidence" value="ECO:0007669"/>
    <property type="project" value="UniProtKB-UniRule"/>
</dbReference>
<dbReference type="AlphaFoldDB" id="A0AAN6W2J0"/>
<dbReference type="GO" id="GO:0046872">
    <property type="term" value="F:metal ion binding"/>
    <property type="evidence" value="ECO:0007669"/>
    <property type="project" value="UniProtKB-UniRule"/>
</dbReference>
<dbReference type="InterPro" id="IPR036425">
    <property type="entry name" value="MoaB/Mog-like_dom_sf"/>
</dbReference>
<organism evidence="6 7">
    <name type="scientific">Triangularia setosa</name>
    <dbReference type="NCBI Taxonomy" id="2587417"/>
    <lineage>
        <taxon>Eukaryota</taxon>
        <taxon>Fungi</taxon>
        <taxon>Dikarya</taxon>
        <taxon>Ascomycota</taxon>
        <taxon>Pezizomycotina</taxon>
        <taxon>Sordariomycetes</taxon>
        <taxon>Sordariomycetidae</taxon>
        <taxon>Sordariales</taxon>
        <taxon>Podosporaceae</taxon>
        <taxon>Triangularia</taxon>
    </lineage>
</organism>
<dbReference type="InterPro" id="IPR038987">
    <property type="entry name" value="MoeA-like"/>
</dbReference>
<dbReference type="EMBL" id="MU866414">
    <property type="protein sequence ID" value="KAK4172532.1"/>
    <property type="molecule type" value="Genomic_DNA"/>
</dbReference>
<evidence type="ECO:0000256" key="4">
    <source>
        <dbReference type="SAM" id="Phobius"/>
    </source>
</evidence>
<gene>
    <name evidence="6" type="ORF">QBC36DRAFT_349476</name>
</gene>
<dbReference type="InterPro" id="IPR036135">
    <property type="entry name" value="MoeA_linker/N_sf"/>
</dbReference>
<feature type="domain" description="MoaB/Mog" evidence="5">
    <location>
        <begin position="200"/>
        <end position="322"/>
    </location>
</feature>
<evidence type="ECO:0000313" key="6">
    <source>
        <dbReference type="EMBL" id="KAK4172532.1"/>
    </source>
</evidence>
<dbReference type="CDD" id="cd00887">
    <property type="entry name" value="MoeA"/>
    <property type="match status" value="1"/>
</dbReference>
<dbReference type="InterPro" id="IPR005110">
    <property type="entry name" value="MoeA_linker/N"/>
</dbReference>
<dbReference type="GO" id="GO:0006777">
    <property type="term" value="P:Mo-molybdopterin cofactor biosynthetic process"/>
    <property type="evidence" value="ECO:0007669"/>
    <property type="project" value="UniProtKB-UniRule"/>
</dbReference>
<dbReference type="PANTHER" id="PTHR10192">
    <property type="entry name" value="MOLYBDOPTERIN BIOSYNTHESIS PROTEIN"/>
    <property type="match status" value="1"/>
</dbReference>
<comment type="similarity">
    <text evidence="1">In the C-terminal section; belongs to the MoeA family.</text>
</comment>
<dbReference type="SUPFAM" id="SSF53218">
    <property type="entry name" value="Molybdenum cofactor biosynthesis proteins"/>
    <property type="match status" value="1"/>
</dbReference>
<dbReference type="SMART" id="SM00852">
    <property type="entry name" value="MoCF_biosynth"/>
    <property type="match status" value="1"/>
</dbReference>
<comment type="similarity">
    <text evidence="3">Belongs to the MoeA family.</text>
</comment>
<dbReference type="Gene3D" id="3.40.980.10">
    <property type="entry name" value="MoaB/Mog-like domain"/>
    <property type="match status" value="1"/>
</dbReference>
<comment type="catalytic activity">
    <reaction evidence="3">
        <text>adenylyl-molybdopterin + molybdate = Mo-molybdopterin + AMP + H(+)</text>
        <dbReference type="Rhea" id="RHEA:35047"/>
        <dbReference type="ChEBI" id="CHEBI:15378"/>
        <dbReference type="ChEBI" id="CHEBI:36264"/>
        <dbReference type="ChEBI" id="CHEBI:62727"/>
        <dbReference type="ChEBI" id="CHEBI:71302"/>
        <dbReference type="ChEBI" id="CHEBI:456215"/>
    </reaction>
</comment>
<keyword evidence="4" id="KW-1133">Transmembrane helix</keyword>
<dbReference type="Proteomes" id="UP001302321">
    <property type="component" value="Unassembled WGS sequence"/>
</dbReference>
<dbReference type="Pfam" id="PF00994">
    <property type="entry name" value="MoCF_biosynth"/>
    <property type="match status" value="1"/>
</dbReference>
<comment type="cofactor">
    <cofactor evidence="3">
        <name>Mg(2+)</name>
        <dbReference type="ChEBI" id="CHEBI:18420"/>
    </cofactor>
</comment>
<dbReference type="Gene3D" id="2.170.190.11">
    <property type="entry name" value="Molybdopterin biosynthesis moea protein, domain 3"/>
    <property type="match status" value="1"/>
</dbReference>
<keyword evidence="3" id="KW-0501">Molybdenum cofactor biosynthesis</keyword>
<accession>A0AAN6W2J0</accession>
<evidence type="ECO:0000259" key="5">
    <source>
        <dbReference type="SMART" id="SM00852"/>
    </source>
</evidence>
<proteinExistence type="inferred from homology"/>